<dbReference type="AlphaFoldDB" id="A0A6G4D9M8"/>
<reference evidence="3" key="1">
    <citation type="submission" date="2019-04" db="EMBL/GenBank/DDBJ databases">
        <title>Genome sequencing of Clostridium botulinum Groups I-IV and Clostridium butyricum.</title>
        <authorList>
            <person name="Brunt J."/>
            <person name="Van Vliet A.H.M."/>
            <person name="Stringer S.C."/>
            <person name="Carter A.T."/>
            <person name="Peck M.W."/>
        </authorList>
    </citation>
    <scope>NUCLEOTIDE SEQUENCE</scope>
    <source>
        <strain evidence="4">7221C</strain>
        <strain evidence="3">Colworth BL165</strain>
    </source>
</reference>
<evidence type="ECO:0000313" key="4">
    <source>
        <dbReference type="EMBL" id="NFU59526.1"/>
    </source>
</evidence>
<gene>
    <name evidence="3" type="ORF">FCV13_06295</name>
    <name evidence="4" type="ORF">FDF67_04775</name>
</gene>
<proteinExistence type="predicted"/>
<feature type="region of interest" description="Disordered" evidence="2">
    <location>
        <begin position="496"/>
        <end position="525"/>
    </location>
</feature>
<accession>A0A6G4D9M8</accession>
<feature type="coiled-coil region" evidence="1">
    <location>
        <begin position="14"/>
        <end position="41"/>
    </location>
</feature>
<keyword evidence="1" id="KW-0175">Coiled coil</keyword>
<dbReference type="EMBL" id="SXDK01000004">
    <property type="protein sequence ID" value="NFU59526.1"/>
    <property type="molecule type" value="Genomic_DNA"/>
</dbReference>
<evidence type="ECO:0008006" key="5">
    <source>
        <dbReference type="Google" id="ProtNLM"/>
    </source>
</evidence>
<comment type="caution">
    <text evidence="3">The sequence shown here is derived from an EMBL/GenBank/DDBJ whole genome shotgun (WGS) entry which is preliminary data.</text>
</comment>
<evidence type="ECO:0000256" key="2">
    <source>
        <dbReference type="SAM" id="MobiDB-lite"/>
    </source>
</evidence>
<dbReference type="Proteomes" id="UP000785180">
    <property type="component" value="Unassembled WGS sequence"/>
</dbReference>
<evidence type="ECO:0000256" key="1">
    <source>
        <dbReference type="SAM" id="Coils"/>
    </source>
</evidence>
<sequence>MTRTKGSKNKSTTIEKQSLQIEQLQEHINELERQYNTYDDVVDAFIDGFVMDLCNNGKIKTVNLDTLQLWFNNPDKYINNIVNLLTYYYIIDGNVFQLYDLIFSLPPLDYQIKVLKRDKDYKEDLSTINLYLEKKIQHKQLTRDLLVQLAHSGTLIGTWLGSKREPYFNVFNNLKYVFPYGRAKGKMVAVIDLQWFDEMSELERKLTFENLSPLITENKYKKWKEYNGENEDALRYIMLPISKTLVARIHTLSRNQRLGIPYGTQTLFDIQHKQKLRDLEQSIADKIIKAMAVLKFRGKDDNDSKVKESAKRKVLAGVKRALEKGVKDKNGIACIAMPDFATFEFPEIKNGDKTLDPKKYDSIDNDITNATGISQVLTNGTKGNYASAKLNLDVFYKKIGVMLEIIEEIYNQLIDIILGEEKGCNYIFQYNKDTPIEREKKLDTLIKLEAQGYSAKYVLDILGISSEEYFEESIYEIEKLKLREKIMPPLNTNVLSGKDGNDIGSPKLDDSDSSDATIESKERGV</sequence>
<dbReference type="RefSeq" id="WP_003378350.1">
    <property type="nucleotide sequence ID" value="NZ_CP063817.1"/>
</dbReference>
<name>A0A6G4D9M8_CLOBO</name>
<evidence type="ECO:0000313" key="3">
    <source>
        <dbReference type="EMBL" id="NFD87633.1"/>
    </source>
</evidence>
<dbReference type="EMBL" id="SWNS01000004">
    <property type="protein sequence ID" value="NFD87633.1"/>
    <property type="molecule type" value="Genomic_DNA"/>
</dbReference>
<organism evidence="3">
    <name type="scientific">Clostridium botulinum</name>
    <dbReference type="NCBI Taxonomy" id="1491"/>
    <lineage>
        <taxon>Bacteria</taxon>
        <taxon>Bacillati</taxon>
        <taxon>Bacillota</taxon>
        <taxon>Clostridia</taxon>
        <taxon>Eubacteriales</taxon>
        <taxon>Clostridiaceae</taxon>
        <taxon>Clostridium</taxon>
    </lineage>
</organism>
<protein>
    <recommendedName>
        <fullName evidence="5">Phage portal protein</fullName>
    </recommendedName>
</protein>